<evidence type="ECO:0000256" key="1">
    <source>
        <dbReference type="SAM" id="MobiDB-lite"/>
    </source>
</evidence>
<dbReference type="AlphaFoldDB" id="A0A378JWJ9"/>
<gene>
    <name evidence="3" type="ORF">Lmor_2147</name>
    <name evidence="4" type="ORF">NCTC12239_00324</name>
</gene>
<sequence length="73" mass="7935">MVKYNALLLIGAFGFLVSCTPLDGVTPSAASGSTQAVDNPLSSNHSIKLRTGKKFTKYRKAQRRAVHRAHGRH</sequence>
<evidence type="ECO:0000313" key="6">
    <source>
        <dbReference type="Proteomes" id="UP000254040"/>
    </source>
</evidence>
<dbReference type="Proteomes" id="UP000054985">
    <property type="component" value="Unassembled WGS sequence"/>
</dbReference>
<feature type="signal peptide" evidence="2">
    <location>
        <begin position="1"/>
        <end position="23"/>
    </location>
</feature>
<dbReference type="Proteomes" id="UP000254040">
    <property type="component" value="Unassembled WGS sequence"/>
</dbReference>
<evidence type="ECO:0000313" key="4">
    <source>
        <dbReference type="EMBL" id="STX61409.1"/>
    </source>
</evidence>
<dbReference type="EMBL" id="LNYN01000028">
    <property type="protein sequence ID" value="KTD32522.1"/>
    <property type="molecule type" value="Genomic_DNA"/>
</dbReference>
<reference evidence="3 5" key="1">
    <citation type="submission" date="2015-11" db="EMBL/GenBank/DDBJ databases">
        <title>Genomic analysis of 38 Legionella species identifies large and diverse effector repertoires.</title>
        <authorList>
            <person name="Burstein D."/>
            <person name="Amaro F."/>
            <person name="Zusman T."/>
            <person name="Lifshitz Z."/>
            <person name="Cohen O."/>
            <person name="Gilbert J.A."/>
            <person name="Pupko T."/>
            <person name="Shuman H.A."/>
            <person name="Segal G."/>
        </authorList>
    </citation>
    <scope>NUCLEOTIDE SEQUENCE [LARGE SCALE GENOMIC DNA]</scope>
    <source>
        <strain evidence="3 5">ATCC 43877</strain>
    </source>
</reference>
<evidence type="ECO:0000313" key="5">
    <source>
        <dbReference type="Proteomes" id="UP000054985"/>
    </source>
</evidence>
<dbReference type="EMBL" id="UGOG01000001">
    <property type="protein sequence ID" value="STX61409.1"/>
    <property type="molecule type" value="Genomic_DNA"/>
</dbReference>
<dbReference type="STRING" id="39962.Lmor_2147"/>
<evidence type="ECO:0000313" key="3">
    <source>
        <dbReference type="EMBL" id="KTD32522.1"/>
    </source>
</evidence>
<feature type="region of interest" description="Disordered" evidence="1">
    <location>
        <begin position="52"/>
        <end position="73"/>
    </location>
</feature>
<reference evidence="4 6" key="2">
    <citation type="submission" date="2018-06" db="EMBL/GenBank/DDBJ databases">
        <authorList>
            <consortium name="Pathogen Informatics"/>
            <person name="Doyle S."/>
        </authorList>
    </citation>
    <scope>NUCLEOTIDE SEQUENCE [LARGE SCALE GENOMIC DNA]</scope>
    <source>
        <strain evidence="4 6">NCTC12239</strain>
    </source>
</reference>
<keyword evidence="2" id="KW-0732">Signal</keyword>
<protein>
    <recommendedName>
        <fullName evidence="7">Lipoprotein</fullName>
    </recommendedName>
</protein>
<evidence type="ECO:0008006" key="7">
    <source>
        <dbReference type="Google" id="ProtNLM"/>
    </source>
</evidence>
<keyword evidence="5" id="KW-1185">Reference proteome</keyword>
<name>A0A378JWJ9_9GAMM</name>
<dbReference type="PROSITE" id="PS51257">
    <property type="entry name" value="PROKAR_LIPOPROTEIN"/>
    <property type="match status" value="1"/>
</dbReference>
<dbReference type="RefSeq" id="WP_133141378.1">
    <property type="nucleotide sequence ID" value="NZ_CAAAJG010000031.1"/>
</dbReference>
<feature type="chain" id="PRO_5016665550" description="Lipoprotein" evidence="2">
    <location>
        <begin position="24"/>
        <end position="73"/>
    </location>
</feature>
<proteinExistence type="predicted"/>
<organism evidence="4 6">
    <name type="scientific">Legionella moravica</name>
    <dbReference type="NCBI Taxonomy" id="39962"/>
    <lineage>
        <taxon>Bacteria</taxon>
        <taxon>Pseudomonadati</taxon>
        <taxon>Pseudomonadota</taxon>
        <taxon>Gammaproteobacteria</taxon>
        <taxon>Legionellales</taxon>
        <taxon>Legionellaceae</taxon>
        <taxon>Legionella</taxon>
    </lineage>
</organism>
<accession>A0A378JWJ9</accession>
<dbReference type="OrthoDB" id="9943053at2"/>
<evidence type="ECO:0000256" key="2">
    <source>
        <dbReference type="SAM" id="SignalP"/>
    </source>
</evidence>